<evidence type="ECO:0000256" key="1">
    <source>
        <dbReference type="SAM" id="Phobius"/>
    </source>
</evidence>
<proteinExistence type="predicted"/>
<name>A0ABQ5YH58_9NEIS</name>
<dbReference type="Proteomes" id="UP001156706">
    <property type="component" value="Unassembled WGS sequence"/>
</dbReference>
<gene>
    <name evidence="2" type="ORF">GCM10007907_14600</name>
</gene>
<accession>A0ABQ5YH58</accession>
<keyword evidence="1" id="KW-1133">Transmembrane helix</keyword>
<dbReference type="EMBL" id="BSOG01000002">
    <property type="protein sequence ID" value="GLR12670.1"/>
    <property type="molecule type" value="Genomic_DNA"/>
</dbReference>
<sequence length="204" mass="22226">MNNHQHPDQTRLPTTSQLLKATGLAFSVAAVLLTTVVLPAEYGIDPTGLGKRLGLTALSAKPDINPASQTAPAATGLDPNFSLDSSPLTATWRSTTPFRSDTLTLTLQPDEGAEIKAGMQAGERFVFSWKTNGGLVNFDMHGEKPNASPEEFSSYWKDRNKAEGHGAFVAPFDGSHGWYWRNRGDKPVTITVQTSGYYKKLYRP</sequence>
<evidence type="ECO:0000313" key="2">
    <source>
        <dbReference type="EMBL" id="GLR12670.1"/>
    </source>
</evidence>
<evidence type="ECO:0000313" key="3">
    <source>
        <dbReference type="Proteomes" id="UP001156706"/>
    </source>
</evidence>
<keyword evidence="1" id="KW-0472">Membrane</keyword>
<keyword evidence="3" id="KW-1185">Reference proteome</keyword>
<dbReference type="RefSeq" id="WP_284195809.1">
    <property type="nucleotide sequence ID" value="NZ_BSOG01000002.1"/>
</dbReference>
<evidence type="ECO:0008006" key="4">
    <source>
        <dbReference type="Google" id="ProtNLM"/>
    </source>
</evidence>
<comment type="caution">
    <text evidence="2">The sequence shown here is derived from an EMBL/GenBank/DDBJ whole genome shotgun (WGS) entry which is preliminary data.</text>
</comment>
<reference evidence="3" key="1">
    <citation type="journal article" date="2019" name="Int. J. Syst. Evol. Microbiol.">
        <title>The Global Catalogue of Microorganisms (GCM) 10K type strain sequencing project: providing services to taxonomists for standard genome sequencing and annotation.</title>
        <authorList>
            <consortium name="The Broad Institute Genomics Platform"/>
            <consortium name="The Broad Institute Genome Sequencing Center for Infectious Disease"/>
            <person name="Wu L."/>
            <person name="Ma J."/>
        </authorList>
    </citation>
    <scope>NUCLEOTIDE SEQUENCE [LARGE SCALE GENOMIC DNA]</scope>
    <source>
        <strain evidence="3">NBRC 110044</strain>
    </source>
</reference>
<protein>
    <recommendedName>
        <fullName evidence="4">Transmembrane anchor protein</fullName>
    </recommendedName>
</protein>
<keyword evidence="1" id="KW-0812">Transmembrane</keyword>
<organism evidence="2 3">
    <name type="scientific">Chitinimonas prasina</name>
    <dbReference type="NCBI Taxonomy" id="1434937"/>
    <lineage>
        <taxon>Bacteria</taxon>
        <taxon>Pseudomonadati</taxon>
        <taxon>Pseudomonadota</taxon>
        <taxon>Betaproteobacteria</taxon>
        <taxon>Neisseriales</taxon>
        <taxon>Chitinibacteraceae</taxon>
        <taxon>Chitinimonas</taxon>
    </lineage>
</organism>
<feature type="transmembrane region" description="Helical" evidence="1">
    <location>
        <begin position="21"/>
        <end position="40"/>
    </location>
</feature>